<feature type="region of interest" description="Disordered" evidence="4">
    <location>
        <begin position="1"/>
        <end position="53"/>
    </location>
</feature>
<evidence type="ECO:0000256" key="3">
    <source>
        <dbReference type="ARBA" id="ARBA00031983"/>
    </source>
</evidence>
<proteinExistence type="predicted"/>
<keyword evidence="6" id="KW-1185">Reference proteome</keyword>
<dbReference type="HOGENOM" id="CLU_058336_0_2_0"/>
<dbReference type="eggNOG" id="COG1611">
    <property type="taxonomic scope" value="Bacteria"/>
</dbReference>
<dbReference type="EMBL" id="CP001848">
    <property type="protein sequence ID" value="ADB14745.1"/>
    <property type="molecule type" value="Genomic_DNA"/>
</dbReference>
<dbReference type="GO" id="GO:0005829">
    <property type="term" value="C:cytosol"/>
    <property type="evidence" value="ECO:0007669"/>
    <property type="project" value="TreeGrafter"/>
</dbReference>
<dbReference type="PANTHER" id="PTHR43393">
    <property type="entry name" value="CYTOKININ RIBOSIDE 5'-MONOPHOSPHATE PHOSPHORIBOHYDROLASE"/>
    <property type="match status" value="1"/>
</dbReference>
<evidence type="ECO:0000313" key="5">
    <source>
        <dbReference type="EMBL" id="ADB14745.1"/>
    </source>
</evidence>
<organism evidence="5 6">
    <name type="scientific">Pirellula staleyi (strain ATCC 27377 / DSM 6068 / ICPB 4128)</name>
    <name type="common">Pirella staleyi</name>
    <dbReference type="NCBI Taxonomy" id="530564"/>
    <lineage>
        <taxon>Bacteria</taxon>
        <taxon>Pseudomonadati</taxon>
        <taxon>Planctomycetota</taxon>
        <taxon>Planctomycetia</taxon>
        <taxon>Pirellulales</taxon>
        <taxon>Pirellulaceae</taxon>
        <taxon>Pirellula</taxon>
    </lineage>
</organism>
<dbReference type="SUPFAM" id="SSF102405">
    <property type="entry name" value="MCP/YpsA-like"/>
    <property type="match status" value="1"/>
</dbReference>
<dbReference type="Pfam" id="PF03641">
    <property type="entry name" value="Lysine_decarbox"/>
    <property type="match status" value="1"/>
</dbReference>
<dbReference type="STRING" id="530564.Psta_0048"/>
<evidence type="ECO:0000256" key="4">
    <source>
        <dbReference type="SAM" id="MobiDB-lite"/>
    </source>
</evidence>
<reference evidence="5 6" key="1">
    <citation type="journal article" date="2009" name="Stand. Genomic Sci.">
        <title>Complete genome sequence of Pirellula staleyi type strain (ATCC 27377).</title>
        <authorList>
            <person name="Clum A."/>
            <person name="Tindall B.J."/>
            <person name="Sikorski J."/>
            <person name="Ivanova N."/>
            <person name="Mavrommatis K."/>
            <person name="Lucas S."/>
            <person name="Glavina del Rio T."/>
            <person name="Nolan M."/>
            <person name="Chen F."/>
            <person name="Tice H."/>
            <person name="Pitluck S."/>
            <person name="Cheng J.F."/>
            <person name="Chertkov O."/>
            <person name="Brettin T."/>
            <person name="Han C."/>
            <person name="Detter J.C."/>
            <person name="Kuske C."/>
            <person name="Bruce D."/>
            <person name="Goodwin L."/>
            <person name="Ovchinikova G."/>
            <person name="Pati A."/>
            <person name="Mikhailova N."/>
            <person name="Chen A."/>
            <person name="Palaniappan K."/>
            <person name="Land M."/>
            <person name="Hauser L."/>
            <person name="Chang Y.J."/>
            <person name="Jeffries C.D."/>
            <person name="Chain P."/>
            <person name="Rohde M."/>
            <person name="Goker M."/>
            <person name="Bristow J."/>
            <person name="Eisen J.A."/>
            <person name="Markowitz V."/>
            <person name="Hugenholtz P."/>
            <person name="Kyrpides N.C."/>
            <person name="Klenk H.P."/>
            <person name="Lapidus A."/>
        </authorList>
    </citation>
    <scope>NUCLEOTIDE SEQUENCE [LARGE SCALE GENOMIC DNA]</scope>
    <source>
        <strain evidence="6">ATCC 27377 / DSM 6068 / ICPB 4128</strain>
    </source>
</reference>
<accession>D2QZI7</accession>
<feature type="compositionally biased region" description="Basic and acidic residues" evidence="4">
    <location>
        <begin position="24"/>
        <end position="34"/>
    </location>
</feature>
<dbReference type="GO" id="GO:0009691">
    <property type="term" value="P:cytokinin biosynthetic process"/>
    <property type="evidence" value="ECO:0007669"/>
    <property type="project" value="InterPro"/>
</dbReference>
<evidence type="ECO:0000256" key="1">
    <source>
        <dbReference type="ARBA" id="ARBA00000274"/>
    </source>
</evidence>
<dbReference type="Proteomes" id="UP000001887">
    <property type="component" value="Chromosome"/>
</dbReference>
<dbReference type="OrthoDB" id="9801098at2"/>
<dbReference type="PANTHER" id="PTHR43393:SF2">
    <property type="entry name" value="CYTOKININ RIBOSIDE 5'-MONOPHOSPHATE PHOSPHORIBOHYDROLASE"/>
    <property type="match status" value="1"/>
</dbReference>
<evidence type="ECO:0000313" key="6">
    <source>
        <dbReference type="Proteomes" id="UP000001887"/>
    </source>
</evidence>
<name>D2QZI7_PIRSD</name>
<dbReference type="InterPro" id="IPR031100">
    <property type="entry name" value="LOG_fam"/>
</dbReference>
<dbReference type="InterPro" id="IPR052341">
    <property type="entry name" value="LOG_family_nucleotidases"/>
</dbReference>
<evidence type="ECO:0000256" key="2">
    <source>
        <dbReference type="ARBA" id="ARBA00011985"/>
    </source>
</evidence>
<comment type="catalytic activity">
    <reaction evidence="1">
        <text>AMP + H2O = D-ribose 5-phosphate + adenine</text>
        <dbReference type="Rhea" id="RHEA:20129"/>
        <dbReference type="ChEBI" id="CHEBI:15377"/>
        <dbReference type="ChEBI" id="CHEBI:16708"/>
        <dbReference type="ChEBI" id="CHEBI:78346"/>
        <dbReference type="ChEBI" id="CHEBI:456215"/>
        <dbReference type="EC" id="3.2.2.4"/>
    </reaction>
</comment>
<dbReference type="Gene3D" id="3.40.50.450">
    <property type="match status" value="1"/>
</dbReference>
<sequence>MSPSAADDSKSNQQGDSDETLDPAESKITSDDLFRTTSSELVDPEPTREPLSRRRRWQVEDLVDQIKQTADKLAADGRELGDLKILSRTLRELRYALKVFGPYRSRRKATVFGSARTKPDEPAYQQAVAFGKAIAASDWMVVTGAAFGIMEAGHVGAGRENSMGLGIMLPFEQSANPIIDGDEKLVMMKYFFTRKLMLVKECDAVVCLPGGFGTLDEAMEVITLLQTGKRDIVPVVLLDPPGGTYWKSLERFMHDELLKLKLISPDDFYLFKVTDNCQEAIDEVLGFFRVYHSMRYVGDKLVLRLQQPLSDEKLAEIRRDFAGIVESGTFEQQGALPAEQDDTSIAHLTRLVFQFDRHQQGRLRRLIDVINGREKGLEARD</sequence>
<dbReference type="KEGG" id="psl:Psta_0048"/>
<dbReference type="GO" id="GO:0008714">
    <property type="term" value="F:AMP nucleosidase activity"/>
    <property type="evidence" value="ECO:0007669"/>
    <property type="project" value="UniProtKB-EC"/>
</dbReference>
<dbReference type="InterPro" id="IPR005269">
    <property type="entry name" value="LOG"/>
</dbReference>
<protein>
    <recommendedName>
        <fullName evidence="3">AMP nucleosidase</fullName>
        <ecNumber evidence="2">3.2.2.4</ecNumber>
    </recommendedName>
    <alternativeName>
        <fullName evidence="3">AMP nucleosidase</fullName>
    </alternativeName>
</protein>
<dbReference type="AlphaFoldDB" id="D2QZI7"/>
<dbReference type="NCBIfam" id="TIGR00730">
    <property type="entry name" value="Rossman fold protein, TIGR00730 family"/>
    <property type="match status" value="1"/>
</dbReference>
<gene>
    <name evidence="5" type="ordered locus">Psta_0048</name>
</gene>
<dbReference type="EC" id="3.2.2.4" evidence="2"/>